<dbReference type="EMBL" id="CAICTM010001091">
    <property type="protein sequence ID" value="CAB9520320.1"/>
    <property type="molecule type" value="Genomic_DNA"/>
</dbReference>
<feature type="region of interest" description="Disordered" evidence="5">
    <location>
        <begin position="315"/>
        <end position="344"/>
    </location>
</feature>
<protein>
    <recommendedName>
        <fullName evidence="6">ZZ-type domain-containing protein</fullName>
    </recommendedName>
</protein>
<reference evidence="7" key="1">
    <citation type="submission" date="2020-06" db="EMBL/GenBank/DDBJ databases">
        <authorList>
            <consortium name="Plant Systems Biology data submission"/>
        </authorList>
    </citation>
    <scope>NUCLEOTIDE SEQUENCE</scope>
    <source>
        <strain evidence="7">D6</strain>
    </source>
</reference>
<keyword evidence="1" id="KW-0479">Metal-binding</keyword>
<dbReference type="OrthoDB" id="10262526at2759"/>
<dbReference type="InterPro" id="IPR043145">
    <property type="entry name" value="Znf_ZZ_sf"/>
</dbReference>
<sequence>MPSIFMNDNVELRQKMIPQNGISKLSFYLSCATKACGLNIISDWKLLDFQRAHKRRRTRQEEILRLAISVHDIRTFLNKTIFVVADDHELLKSGACSNLFCSLDSIASALGVEVNSQVTLRKHNVKVDKAMVCSKGWLDEYYYGPLKVNRVRLAGILSGGDEPSRAAIMLVQSMLGRLEIESKHCEHCRGLDGGACSCTEGCSRSAHSQCRMVSIGCNGCRQRIQPGTAARFQCTTCDDCDLCQECYNDGVHDQTHAFRCISRAGCLSVVLGPRLQVVGPTISQPFYPGKQLPHQCLPCTPLDQPEIPTAMAIPAGSKAEEQEEAEQPGTGHQESRLKDAADPAQDKVLDKNIIEAMCMIVVTPRISEVTDTIPVQLLDEKVIKVGPENCQVVEQVS</sequence>
<evidence type="ECO:0000256" key="5">
    <source>
        <dbReference type="SAM" id="MobiDB-lite"/>
    </source>
</evidence>
<evidence type="ECO:0000256" key="1">
    <source>
        <dbReference type="ARBA" id="ARBA00022723"/>
    </source>
</evidence>
<organism evidence="7 8">
    <name type="scientific">Seminavis robusta</name>
    <dbReference type="NCBI Taxonomy" id="568900"/>
    <lineage>
        <taxon>Eukaryota</taxon>
        <taxon>Sar</taxon>
        <taxon>Stramenopiles</taxon>
        <taxon>Ochrophyta</taxon>
        <taxon>Bacillariophyta</taxon>
        <taxon>Bacillariophyceae</taxon>
        <taxon>Bacillariophycidae</taxon>
        <taxon>Naviculales</taxon>
        <taxon>Naviculaceae</taxon>
        <taxon>Seminavis</taxon>
    </lineage>
</organism>
<evidence type="ECO:0000256" key="2">
    <source>
        <dbReference type="ARBA" id="ARBA00022771"/>
    </source>
</evidence>
<dbReference type="GO" id="GO:0008270">
    <property type="term" value="F:zinc ion binding"/>
    <property type="evidence" value="ECO:0007669"/>
    <property type="project" value="UniProtKB-KW"/>
</dbReference>
<comment type="caution">
    <text evidence="7">The sequence shown here is derived from an EMBL/GenBank/DDBJ whole genome shotgun (WGS) entry which is preliminary data.</text>
</comment>
<dbReference type="InterPro" id="IPR000433">
    <property type="entry name" value="Znf_ZZ"/>
</dbReference>
<proteinExistence type="predicted"/>
<evidence type="ECO:0000256" key="4">
    <source>
        <dbReference type="PROSITE-ProRule" id="PRU00228"/>
    </source>
</evidence>
<dbReference type="Gene3D" id="3.30.60.90">
    <property type="match status" value="1"/>
</dbReference>
<keyword evidence="3" id="KW-0862">Zinc</keyword>
<dbReference type="SUPFAM" id="SSF57850">
    <property type="entry name" value="RING/U-box"/>
    <property type="match status" value="1"/>
</dbReference>
<dbReference type="Pfam" id="PF00569">
    <property type="entry name" value="ZZ"/>
    <property type="match status" value="1"/>
</dbReference>
<name>A0A9N8EH71_9STRA</name>
<evidence type="ECO:0000259" key="6">
    <source>
        <dbReference type="PROSITE" id="PS50135"/>
    </source>
</evidence>
<dbReference type="PROSITE" id="PS50135">
    <property type="entry name" value="ZF_ZZ_2"/>
    <property type="match status" value="1"/>
</dbReference>
<evidence type="ECO:0000313" key="8">
    <source>
        <dbReference type="Proteomes" id="UP001153069"/>
    </source>
</evidence>
<dbReference type="SMART" id="SM00291">
    <property type="entry name" value="ZnF_ZZ"/>
    <property type="match status" value="1"/>
</dbReference>
<dbReference type="AlphaFoldDB" id="A0A9N8EH71"/>
<keyword evidence="2 4" id="KW-0863">Zinc-finger</keyword>
<keyword evidence="8" id="KW-1185">Reference proteome</keyword>
<feature type="domain" description="ZZ-type" evidence="6">
    <location>
        <begin position="212"/>
        <end position="266"/>
    </location>
</feature>
<dbReference type="CDD" id="cd02249">
    <property type="entry name" value="ZZ"/>
    <property type="match status" value="1"/>
</dbReference>
<gene>
    <name evidence="7" type="ORF">SEMRO_1093_G240380.1</name>
</gene>
<feature type="compositionally biased region" description="Basic and acidic residues" evidence="5">
    <location>
        <begin position="333"/>
        <end position="344"/>
    </location>
</feature>
<evidence type="ECO:0000313" key="7">
    <source>
        <dbReference type="EMBL" id="CAB9520320.1"/>
    </source>
</evidence>
<evidence type="ECO:0000256" key="3">
    <source>
        <dbReference type="ARBA" id="ARBA00022833"/>
    </source>
</evidence>
<dbReference type="Proteomes" id="UP001153069">
    <property type="component" value="Unassembled WGS sequence"/>
</dbReference>
<accession>A0A9N8EH71</accession>